<organism evidence="9 10">
    <name type="scientific">Desmophyllum pertusum</name>
    <dbReference type="NCBI Taxonomy" id="174260"/>
    <lineage>
        <taxon>Eukaryota</taxon>
        <taxon>Metazoa</taxon>
        <taxon>Cnidaria</taxon>
        <taxon>Anthozoa</taxon>
        <taxon>Hexacorallia</taxon>
        <taxon>Scleractinia</taxon>
        <taxon>Caryophylliina</taxon>
        <taxon>Caryophylliidae</taxon>
        <taxon>Desmophyllum</taxon>
    </lineage>
</organism>
<evidence type="ECO:0000256" key="7">
    <source>
        <dbReference type="RuleBase" id="RU367148"/>
    </source>
</evidence>
<evidence type="ECO:0000256" key="2">
    <source>
        <dbReference type="ARBA" id="ARBA00010028"/>
    </source>
</evidence>
<gene>
    <name evidence="9" type="primary">SYF2_2</name>
    <name evidence="9" type="ORF">OS493_038931</name>
</gene>
<evidence type="ECO:0000256" key="6">
    <source>
        <dbReference type="ARBA" id="ARBA00023242"/>
    </source>
</evidence>
<comment type="subunit">
    <text evidence="7">May be part of a spliceosome complex.</text>
</comment>
<proteinExistence type="inferred from homology"/>
<dbReference type="InterPro" id="IPR013260">
    <property type="entry name" value="mRNA_splic_SYF2"/>
</dbReference>
<evidence type="ECO:0000256" key="8">
    <source>
        <dbReference type="SAM" id="MobiDB-lite"/>
    </source>
</evidence>
<keyword evidence="3 7" id="KW-0507">mRNA processing</keyword>
<feature type="compositionally biased region" description="Polar residues" evidence="8">
    <location>
        <begin position="1"/>
        <end position="12"/>
    </location>
</feature>
<dbReference type="AlphaFoldDB" id="A0A9X0CDT8"/>
<comment type="caution">
    <text evidence="9">The sequence shown here is derived from an EMBL/GenBank/DDBJ whole genome shotgun (WGS) entry which is preliminary data.</text>
</comment>
<keyword evidence="5 7" id="KW-0508">mRNA splicing</keyword>
<dbReference type="GO" id="GO:0000398">
    <property type="term" value="P:mRNA splicing, via spliceosome"/>
    <property type="evidence" value="ECO:0007669"/>
    <property type="project" value="UniProtKB-UniRule"/>
</dbReference>
<keyword evidence="4 7" id="KW-0747">Spliceosome</keyword>
<dbReference type="OrthoDB" id="199717at2759"/>
<evidence type="ECO:0000256" key="3">
    <source>
        <dbReference type="ARBA" id="ARBA00022664"/>
    </source>
</evidence>
<name>A0A9X0CDT8_9CNID</name>
<keyword evidence="6 7" id="KW-0539">Nucleus</keyword>
<comment type="function">
    <text evidence="7">Involved in pre-mRNA splicing.</text>
</comment>
<comment type="subcellular location">
    <subcellularLocation>
        <location evidence="1 7">Nucleus</location>
    </subcellularLocation>
</comment>
<dbReference type="Proteomes" id="UP001163046">
    <property type="component" value="Unassembled WGS sequence"/>
</dbReference>
<reference evidence="9" key="1">
    <citation type="submission" date="2023-01" db="EMBL/GenBank/DDBJ databases">
        <title>Genome assembly of the deep-sea coral Lophelia pertusa.</title>
        <authorList>
            <person name="Herrera S."/>
            <person name="Cordes E."/>
        </authorList>
    </citation>
    <scope>NUCLEOTIDE SEQUENCE</scope>
    <source>
        <strain evidence="9">USNM1676648</strain>
        <tissue evidence="9">Polyp</tissue>
    </source>
</reference>
<feature type="region of interest" description="Disordered" evidence="8">
    <location>
        <begin position="1"/>
        <end position="36"/>
    </location>
</feature>
<evidence type="ECO:0000256" key="5">
    <source>
        <dbReference type="ARBA" id="ARBA00023187"/>
    </source>
</evidence>
<evidence type="ECO:0000313" key="10">
    <source>
        <dbReference type="Proteomes" id="UP001163046"/>
    </source>
</evidence>
<dbReference type="EMBL" id="MU827911">
    <property type="protein sequence ID" value="KAJ7315085.1"/>
    <property type="molecule type" value="Genomic_DNA"/>
</dbReference>
<comment type="similarity">
    <text evidence="2 7">Belongs to the SYF2 family.</text>
</comment>
<feature type="non-terminal residue" evidence="9">
    <location>
        <position position="114"/>
    </location>
</feature>
<evidence type="ECO:0000256" key="4">
    <source>
        <dbReference type="ARBA" id="ARBA00022728"/>
    </source>
</evidence>
<evidence type="ECO:0000256" key="1">
    <source>
        <dbReference type="ARBA" id="ARBA00004123"/>
    </source>
</evidence>
<sequence length="114" mass="12593">MGKKGQASNSSVVEEDDYTAAGPSSSSSSSTAADKRAERIKKLRDLQLRRALLQLSTDSYQRLTKQMKPSDDYKREKEEKGEAMMYPNVDDGNYGGQGKVPEAAVDRMVADLEK</sequence>
<feature type="region of interest" description="Disordered" evidence="8">
    <location>
        <begin position="63"/>
        <end position="100"/>
    </location>
</feature>
<dbReference type="GO" id="GO:0005681">
    <property type="term" value="C:spliceosomal complex"/>
    <property type="evidence" value="ECO:0007669"/>
    <property type="project" value="UniProtKB-KW"/>
</dbReference>
<evidence type="ECO:0000313" key="9">
    <source>
        <dbReference type="EMBL" id="KAJ7315085.1"/>
    </source>
</evidence>
<dbReference type="Pfam" id="PF08231">
    <property type="entry name" value="SYF2"/>
    <property type="match status" value="1"/>
</dbReference>
<accession>A0A9X0CDT8</accession>
<protein>
    <recommendedName>
        <fullName evidence="7">Pre-mRNA-splicing factor SYF2</fullName>
    </recommendedName>
</protein>
<keyword evidence="10" id="KW-1185">Reference proteome</keyword>
<feature type="compositionally biased region" description="Basic and acidic residues" evidence="8">
    <location>
        <begin position="68"/>
        <end position="82"/>
    </location>
</feature>